<reference evidence="1 2" key="1">
    <citation type="submission" date="2024-01" db="EMBL/GenBank/DDBJ databases">
        <title>Genome assemblies of Stephania.</title>
        <authorList>
            <person name="Yang L."/>
        </authorList>
    </citation>
    <scope>NUCLEOTIDE SEQUENCE [LARGE SCALE GENOMIC DNA]</scope>
    <source>
        <strain evidence="1">JXDWG</strain>
        <tissue evidence="1">Leaf</tissue>
    </source>
</reference>
<dbReference type="AlphaFoldDB" id="A0AAP0EKD4"/>
<protein>
    <submittedName>
        <fullName evidence="1">Uncharacterized protein</fullName>
    </submittedName>
</protein>
<comment type="caution">
    <text evidence="1">The sequence shown here is derived from an EMBL/GenBank/DDBJ whole genome shotgun (WGS) entry which is preliminary data.</text>
</comment>
<evidence type="ECO:0000313" key="2">
    <source>
        <dbReference type="Proteomes" id="UP001419268"/>
    </source>
</evidence>
<evidence type="ECO:0000313" key="1">
    <source>
        <dbReference type="EMBL" id="KAK9095095.1"/>
    </source>
</evidence>
<accession>A0AAP0EKD4</accession>
<dbReference type="Proteomes" id="UP001419268">
    <property type="component" value="Unassembled WGS sequence"/>
</dbReference>
<gene>
    <name evidence="1" type="ORF">Scep_026564</name>
</gene>
<proteinExistence type="predicted"/>
<organism evidence="1 2">
    <name type="scientific">Stephania cephalantha</name>
    <dbReference type="NCBI Taxonomy" id="152367"/>
    <lineage>
        <taxon>Eukaryota</taxon>
        <taxon>Viridiplantae</taxon>
        <taxon>Streptophyta</taxon>
        <taxon>Embryophyta</taxon>
        <taxon>Tracheophyta</taxon>
        <taxon>Spermatophyta</taxon>
        <taxon>Magnoliopsida</taxon>
        <taxon>Ranunculales</taxon>
        <taxon>Menispermaceae</taxon>
        <taxon>Menispermoideae</taxon>
        <taxon>Cissampelideae</taxon>
        <taxon>Stephania</taxon>
    </lineage>
</organism>
<name>A0AAP0EKD4_9MAGN</name>
<keyword evidence="2" id="KW-1185">Reference proteome</keyword>
<dbReference type="EMBL" id="JBBNAG010000011">
    <property type="protein sequence ID" value="KAK9095095.1"/>
    <property type="molecule type" value="Genomic_DNA"/>
</dbReference>
<sequence length="76" mass="8812">MRMSIIVFLLHSFEKNGKQMTKMVSYCAYHRVPDPGYLCFGHTEPFRVFSTKSMLRSKTNIGSRLISSRINEVPQI</sequence>